<dbReference type="InterPro" id="IPR032816">
    <property type="entry name" value="VTT_dom"/>
</dbReference>
<evidence type="ECO:0000313" key="8">
    <source>
        <dbReference type="EMBL" id="MQS51537.1"/>
    </source>
</evidence>
<dbReference type="Pfam" id="PF09335">
    <property type="entry name" value="VTT_dom"/>
    <property type="match status" value="1"/>
</dbReference>
<feature type="transmembrane region" description="Helical" evidence="6">
    <location>
        <begin position="163"/>
        <end position="187"/>
    </location>
</feature>
<feature type="transmembrane region" description="Helical" evidence="6">
    <location>
        <begin position="193"/>
        <end position="209"/>
    </location>
</feature>
<accession>A0A5P0ZEQ8</accession>
<evidence type="ECO:0000313" key="9">
    <source>
        <dbReference type="Proteomes" id="UP000380386"/>
    </source>
</evidence>
<dbReference type="RefSeq" id="WP_153381566.1">
    <property type="nucleotide sequence ID" value="NZ_VDFM01000001.1"/>
</dbReference>
<keyword evidence="2 6" id="KW-1003">Cell membrane</keyword>
<feature type="transmembrane region" description="Helical" evidence="6">
    <location>
        <begin position="90"/>
        <end position="111"/>
    </location>
</feature>
<evidence type="ECO:0000256" key="3">
    <source>
        <dbReference type="ARBA" id="ARBA00022692"/>
    </source>
</evidence>
<evidence type="ECO:0000256" key="5">
    <source>
        <dbReference type="ARBA" id="ARBA00023136"/>
    </source>
</evidence>
<evidence type="ECO:0000259" key="7">
    <source>
        <dbReference type="Pfam" id="PF09335"/>
    </source>
</evidence>
<reference evidence="8 9" key="1">
    <citation type="journal article" date="2019" name="Syst. Appl. Microbiol.">
        <title>Polyphasic characterization of two novel Lactobacillus spp. isolated from blown salami packages: Description of Lactobacillus halodurans sp. nov. and Lactobacillus salsicarnum sp. nov.</title>
        <authorList>
            <person name="Schuster J.A."/>
            <person name="Klingl A."/>
            <person name="Vogel R.F."/>
            <person name="Ehrmann M.A."/>
        </authorList>
    </citation>
    <scope>NUCLEOTIDE SEQUENCE [LARGE SCALE GENOMIC DNA]</scope>
    <source>
        <strain evidence="8 9">TMW 1.2118</strain>
    </source>
</reference>
<keyword evidence="5 6" id="KW-0472">Membrane</keyword>
<dbReference type="InterPro" id="IPR015414">
    <property type="entry name" value="TMEM64"/>
</dbReference>
<protein>
    <recommendedName>
        <fullName evidence="6">TVP38/TMEM64 family membrane protein</fullName>
    </recommendedName>
</protein>
<dbReference type="EMBL" id="VDFM01000001">
    <property type="protein sequence ID" value="MQS51537.1"/>
    <property type="molecule type" value="Genomic_DNA"/>
</dbReference>
<comment type="subcellular location">
    <subcellularLocation>
        <location evidence="1 6">Cell membrane</location>
        <topology evidence="1 6">Multi-pass membrane protein</topology>
    </subcellularLocation>
</comment>
<dbReference type="Proteomes" id="UP000380386">
    <property type="component" value="Unassembled WGS sequence"/>
</dbReference>
<evidence type="ECO:0000256" key="1">
    <source>
        <dbReference type="ARBA" id="ARBA00004651"/>
    </source>
</evidence>
<name>A0A5P0ZEQ8_9LACO</name>
<keyword evidence="4 6" id="KW-1133">Transmembrane helix</keyword>
<feature type="transmembrane region" description="Helical" evidence="6">
    <location>
        <begin position="131"/>
        <end position="154"/>
    </location>
</feature>
<sequence>MSSSKKIRIVIAIFAFTLLVIICIRQYSNIAIAIHSFNRLDFLKQIRDQTPLDAFLLILLLAGFSIIPGVPVSVIAVLTGVIFGNILGAVINVVGVTLGNLTAQQIFQYFHEKVDIKKSPKLISEINKMKYPMLGIAVGYMIPFIPTSLVSLAVTDIKLNRRFILIATVLGGIPMSIIYSFGGNAIIESHFKLLIILILIVVVLVYAAIRINKIRIENS</sequence>
<gene>
    <name evidence="8" type="ORF">FHL02_00730</name>
</gene>
<dbReference type="PANTHER" id="PTHR12677:SF59">
    <property type="entry name" value="GOLGI APPARATUS MEMBRANE PROTEIN TVP38-RELATED"/>
    <property type="match status" value="1"/>
</dbReference>
<evidence type="ECO:0000256" key="4">
    <source>
        <dbReference type="ARBA" id="ARBA00022989"/>
    </source>
</evidence>
<dbReference type="AlphaFoldDB" id="A0A5P0ZEQ8"/>
<feature type="transmembrane region" description="Helical" evidence="6">
    <location>
        <begin position="57"/>
        <end position="83"/>
    </location>
</feature>
<dbReference type="PANTHER" id="PTHR12677">
    <property type="entry name" value="GOLGI APPARATUS MEMBRANE PROTEIN TVP38-RELATED"/>
    <property type="match status" value="1"/>
</dbReference>
<dbReference type="GO" id="GO:0005886">
    <property type="term" value="C:plasma membrane"/>
    <property type="evidence" value="ECO:0007669"/>
    <property type="project" value="UniProtKB-SubCell"/>
</dbReference>
<feature type="domain" description="VTT" evidence="7">
    <location>
        <begin position="70"/>
        <end position="184"/>
    </location>
</feature>
<dbReference type="OrthoDB" id="2360723at2"/>
<keyword evidence="3 6" id="KW-0812">Transmembrane</keyword>
<evidence type="ECO:0000256" key="2">
    <source>
        <dbReference type="ARBA" id="ARBA00022475"/>
    </source>
</evidence>
<organism evidence="8 9">
    <name type="scientific">Companilactobacillus mishanensis</name>
    <dbReference type="NCBI Taxonomy" id="2486008"/>
    <lineage>
        <taxon>Bacteria</taxon>
        <taxon>Bacillati</taxon>
        <taxon>Bacillota</taxon>
        <taxon>Bacilli</taxon>
        <taxon>Lactobacillales</taxon>
        <taxon>Lactobacillaceae</taxon>
        <taxon>Companilactobacillus</taxon>
    </lineage>
</organism>
<comment type="similarity">
    <text evidence="6">Belongs to the TVP38/TMEM64 family.</text>
</comment>
<comment type="caution">
    <text evidence="8">The sequence shown here is derived from an EMBL/GenBank/DDBJ whole genome shotgun (WGS) entry which is preliminary data.</text>
</comment>
<evidence type="ECO:0000256" key="6">
    <source>
        <dbReference type="RuleBase" id="RU366058"/>
    </source>
</evidence>
<proteinExistence type="inferred from homology"/>